<keyword evidence="3" id="KW-1185">Reference proteome</keyword>
<keyword evidence="1" id="KW-0732">Signal</keyword>
<comment type="caution">
    <text evidence="2">The sequence shown here is derived from an EMBL/GenBank/DDBJ whole genome shotgun (WGS) entry which is preliminary data.</text>
</comment>
<sequence>MSKVVSKLLLGLSITSAIGINAFSFSPSALAASCDVSNISLGGFKANDCQGYFSGNDKGENSSLLTDLNNGLFSIGANVTWDLIGNSDDKSLDITTSQGSTGTWTLSQAIVDSGLSTFAISLKSGKNHSVYLFQDIDFSVTGLEGIFNTIGVATNKKGKAQDISHASLFKASYATAPEMPKVQSVPEPATAAALGLFALAGLRGLKKKSLV</sequence>
<protein>
    <submittedName>
        <fullName evidence="2">PEP-CTERM sorting domain-containing protein</fullName>
    </submittedName>
</protein>
<dbReference type="Proteomes" id="UP001159387">
    <property type="component" value="Unassembled WGS sequence"/>
</dbReference>
<accession>A0AA43GTN4</accession>
<dbReference type="PROSITE" id="PS51257">
    <property type="entry name" value="PROKAR_LIPOPROTEIN"/>
    <property type="match status" value="1"/>
</dbReference>
<dbReference type="RefSeq" id="WP_280654597.1">
    <property type="nucleotide sequence ID" value="NZ_JANQDH010000057.1"/>
</dbReference>
<gene>
    <name evidence="2" type="ORF">NWP17_09155</name>
</gene>
<reference evidence="2 3" key="1">
    <citation type="journal article" date="2023" name="J. Phycol.">
        <title>Chrysosporum ovalisporum is synonymous with the true-branching cyanobacterium Umezakia natans (Nostocales/Aphanizomenonaceae).</title>
        <authorList>
            <person name="McGregor G.B."/>
            <person name="Sendall B.C."/>
            <person name="Niiyama Y."/>
            <person name="Tuji A."/>
            <person name="Willis A."/>
        </authorList>
    </citation>
    <scope>NUCLEOTIDE SEQUENCE [LARGE SCALE GENOMIC DNA]</scope>
    <source>
        <strain evidence="2 3">ANA360D</strain>
    </source>
</reference>
<organism evidence="2 3">
    <name type="scientific">Chrysosporum bergii ANA360D</name>
    <dbReference type="NCBI Taxonomy" id="617107"/>
    <lineage>
        <taxon>Bacteria</taxon>
        <taxon>Bacillati</taxon>
        <taxon>Cyanobacteriota</taxon>
        <taxon>Cyanophyceae</taxon>
        <taxon>Nostocales</taxon>
        <taxon>Nodulariaceae</taxon>
        <taxon>Chrysosporum</taxon>
    </lineage>
</organism>
<evidence type="ECO:0000256" key="1">
    <source>
        <dbReference type="SAM" id="SignalP"/>
    </source>
</evidence>
<feature type="signal peptide" evidence="1">
    <location>
        <begin position="1"/>
        <end position="31"/>
    </location>
</feature>
<name>A0AA43GTN4_9CYAN</name>
<evidence type="ECO:0000313" key="3">
    <source>
        <dbReference type="Proteomes" id="UP001159387"/>
    </source>
</evidence>
<feature type="chain" id="PRO_5041440256" evidence="1">
    <location>
        <begin position="32"/>
        <end position="211"/>
    </location>
</feature>
<dbReference type="EMBL" id="JANQDH010000057">
    <property type="protein sequence ID" value="MDH6060603.1"/>
    <property type="molecule type" value="Genomic_DNA"/>
</dbReference>
<evidence type="ECO:0000313" key="2">
    <source>
        <dbReference type="EMBL" id="MDH6060603.1"/>
    </source>
</evidence>
<dbReference type="AlphaFoldDB" id="A0AA43GTN4"/>
<proteinExistence type="predicted"/>